<sequence length="118" mass="12758">MPSVEEEKAIDVLIDDQIVDSFALVFNFEKGHFEPVSVELAGHQLLAGQGLDDDVQTGQNGVGLGQEVAVGQQFVLGDVGELGEHLLVFGMGLDEAEKNLRRNIAVPLCLVLRMTLRS</sequence>
<reference evidence="1 2" key="1">
    <citation type="journal article" date="2011" name="Science">
        <title>The ecoresponsive genome of Daphnia pulex.</title>
        <authorList>
            <person name="Colbourne J.K."/>
            <person name="Pfrender M.E."/>
            <person name="Gilbert D."/>
            <person name="Thomas W.K."/>
            <person name="Tucker A."/>
            <person name="Oakley T.H."/>
            <person name="Tokishita S."/>
            <person name="Aerts A."/>
            <person name="Arnold G.J."/>
            <person name="Basu M.K."/>
            <person name="Bauer D.J."/>
            <person name="Caceres C.E."/>
            <person name="Carmel L."/>
            <person name="Casola C."/>
            <person name="Choi J.H."/>
            <person name="Detter J.C."/>
            <person name="Dong Q."/>
            <person name="Dusheyko S."/>
            <person name="Eads B.D."/>
            <person name="Frohlich T."/>
            <person name="Geiler-Samerotte K.A."/>
            <person name="Gerlach D."/>
            <person name="Hatcher P."/>
            <person name="Jogdeo S."/>
            <person name="Krijgsveld J."/>
            <person name="Kriventseva E.V."/>
            <person name="Kultz D."/>
            <person name="Laforsch C."/>
            <person name="Lindquist E."/>
            <person name="Lopez J."/>
            <person name="Manak J.R."/>
            <person name="Muller J."/>
            <person name="Pangilinan J."/>
            <person name="Patwardhan R.P."/>
            <person name="Pitluck S."/>
            <person name="Pritham E.J."/>
            <person name="Rechtsteiner A."/>
            <person name="Rho M."/>
            <person name="Rogozin I.B."/>
            <person name="Sakarya O."/>
            <person name="Salamov A."/>
            <person name="Schaack S."/>
            <person name="Shapiro H."/>
            <person name="Shiga Y."/>
            <person name="Skalitzky C."/>
            <person name="Smith Z."/>
            <person name="Souvorov A."/>
            <person name="Sung W."/>
            <person name="Tang Z."/>
            <person name="Tsuchiya D."/>
            <person name="Tu H."/>
            <person name="Vos H."/>
            <person name="Wang M."/>
            <person name="Wolf Y.I."/>
            <person name="Yamagata H."/>
            <person name="Yamada T."/>
            <person name="Ye Y."/>
            <person name="Shaw J.R."/>
            <person name="Andrews J."/>
            <person name="Crease T.J."/>
            <person name="Tang H."/>
            <person name="Lucas S.M."/>
            <person name="Robertson H.M."/>
            <person name="Bork P."/>
            <person name="Koonin E.V."/>
            <person name="Zdobnov E.M."/>
            <person name="Grigoriev I.V."/>
            <person name="Lynch M."/>
            <person name="Boore J.L."/>
        </authorList>
    </citation>
    <scope>NUCLEOTIDE SEQUENCE [LARGE SCALE GENOMIC DNA]</scope>
</reference>
<dbReference type="EMBL" id="GL733482">
    <property type="protein sequence ID" value="EFX62614.1"/>
    <property type="molecule type" value="Genomic_DNA"/>
</dbReference>
<evidence type="ECO:0000313" key="2">
    <source>
        <dbReference type="Proteomes" id="UP000000305"/>
    </source>
</evidence>
<dbReference type="Proteomes" id="UP000000305">
    <property type="component" value="Unassembled WGS sequence"/>
</dbReference>
<accession>E9I066</accession>
<evidence type="ECO:0000313" key="1">
    <source>
        <dbReference type="EMBL" id="EFX62614.1"/>
    </source>
</evidence>
<organism evidence="1 2">
    <name type="scientific">Daphnia pulex</name>
    <name type="common">Water flea</name>
    <dbReference type="NCBI Taxonomy" id="6669"/>
    <lineage>
        <taxon>Eukaryota</taxon>
        <taxon>Metazoa</taxon>
        <taxon>Ecdysozoa</taxon>
        <taxon>Arthropoda</taxon>
        <taxon>Crustacea</taxon>
        <taxon>Branchiopoda</taxon>
        <taxon>Diplostraca</taxon>
        <taxon>Cladocera</taxon>
        <taxon>Anomopoda</taxon>
        <taxon>Daphniidae</taxon>
        <taxon>Daphnia</taxon>
    </lineage>
</organism>
<gene>
    <name evidence="1" type="ORF">DAPPUDRAFT_270110</name>
</gene>
<keyword evidence="2" id="KW-1185">Reference proteome</keyword>
<proteinExistence type="predicted"/>
<dbReference type="InParanoid" id="E9I066"/>
<name>E9I066_DAPPU</name>
<dbReference type="AlphaFoldDB" id="E9I066"/>
<protein>
    <submittedName>
        <fullName evidence="1">Uncharacterized protein</fullName>
    </submittedName>
</protein>
<dbReference type="HOGENOM" id="CLU_2075482_0_0_1"/>
<dbReference type="KEGG" id="dpx:DAPPUDRAFT_270110"/>